<gene>
    <name evidence="2" type="ORF">KTH64_12965</name>
</gene>
<dbReference type="SUPFAM" id="SSF103025">
    <property type="entry name" value="Folate-binding domain"/>
    <property type="match status" value="1"/>
</dbReference>
<accession>A0AAW5REF3</accession>
<feature type="domain" description="GCVT N-terminal" evidence="1">
    <location>
        <begin position="38"/>
        <end position="217"/>
    </location>
</feature>
<dbReference type="Proteomes" id="UP001208534">
    <property type="component" value="Unassembled WGS sequence"/>
</dbReference>
<dbReference type="InterPro" id="IPR027266">
    <property type="entry name" value="TrmE/GcvT-like"/>
</dbReference>
<dbReference type="RefSeq" id="WP_016658787.1">
    <property type="nucleotide sequence ID" value="NZ_JAHPRE010000057.1"/>
</dbReference>
<protein>
    <submittedName>
        <fullName evidence="2">Sarcosine oxidase</fullName>
    </submittedName>
</protein>
<evidence type="ECO:0000313" key="2">
    <source>
        <dbReference type="EMBL" id="MCU4397844.1"/>
    </source>
</evidence>
<evidence type="ECO:0000259" key="1">
    <source>
        <dbReference type="Pfam" id="PF01571"/>
    </source>
</evidence>
<reference evidence="2" key="1">
    <citation type="submission" date="2021-06" db="EMBL/GenBank/DDBJ databases">
        <title>Propagation of a rapidly emergent carbapenem-resistant Acinetobacter baumannii lineage by various extra-hospital transmission networks.</title>
        <authorList>
            <person name="Calix J."/>
        </authorList>
    </citation>
    <scope>NUCLEOTIDE SEQUENCE</scope>
    <source>
        <strain evidence="2">WU_MDCI_Aw63</strain>
    </source>
</reference>
<comment type="caution">
    <text evidence="2">The sequence shown here is derived from an EMBL/GenBank/DDBJ whole genome shotgun (WGS) entry which is preliminary data.</text>
</comment>
<dbReference type="AlphaFoldDB" id="A0AAW5REF3"/>
<dbReference type="Pfam" id="PF01571">
    <property type="entry name" value="GCV_T"/>
    <property type="match status" value="1"/>
</dbReference>
<evidence type="ECO:0000313" key="3">
    <source>
        <dbReference type="Proteomes" id="UP001208534"/>
    </source>
</evidence>
<name>A0AAW5REF3_ACIJU</name>
<proteinExistence type="predicted"/>
<dbReference type="EMBL" id="JAHPRE010000057">
    <property type="protein sequence ID" value="MCU4397844.1"/>
    <property type="molecule type" value="Genomic_DNA"/>
</dbReference>
<organism evidence="2 3">
    <name type="scientific">Acinetobacter junii</name>
    <dbReference type="NCBI Taxonomy" id="40215"/>
    <lineage>
        <taxon>Bacteria</taxon>
        <taxon>Pseudomonadati</taxon>
        <taxon>Pseudomonadota</taxon>
        <taxon>Gammaproteobacteria</taxon>
        <taxon>Moraxellales</taxon>
        <taxon>Moraxellaceae</taxon>
        <taxon>Acinetobacter</taxon>
    </lineage>
</organism>
<sequence length="219" mass="24608">MHNLYQAERSLIQRTFEKYDAYGSGKYFLTTSNQQEQLKRCGLIDLTHLSRVGFRGVDAATYLQEKGYRTPEIPNTVLAQDDGSFVGRLSATEYLILGSFNHFGDKVTALEAEWQMDEYLNYLLPRQDSHAWMMLTGDNVSAIMAKLCAVDLSAEEFKPGQIVQTSVARINAIVLNVSDEICPKFSILCDRSASLYLWDVLIDAMAEFNGKVIGVNTLL</sequence>
<dbReference type="Gene3D" id="3.30.1360.120">
    <property type="entry name" value="Probable tRNA modification gtpase trme, domain 1"/>
    <property type="match status" value="1"/>
</dbReference>
<dbReference type="InterPro" id="IPR006222">
    <property type="entry name" value="GCVT_N"/>
</dbReference>